<comment type="caution">
    <text evidence="2">The sequence shown here is derived from an EMBL/GenBank/DDBJ whole genome shotgun (WGS) entry which is preliminary data.</text>
</comment>
<keyword evidence="1" id="KW-0812">Transmembrane</keyword>
<name>A0ABW6BSY5_9BACT</name>
<evidence type="ECO:0000313" key="2">
    <source>
        <dbReference type="EMBL" id="MFD3000223.1"/>
    </source>
</evidence>
<sequence>MTANDKAFLKTWSKTRQKGRNIFLMKGAILGIVTATLSELFIYHELAFAKGLTEVLISYRFLLRITVYTLAASLYF</sequence>
<keyword evidence="3" id="KW-1185">Reference proteome</keyword>
<keyword evidence="1" id="KW-0472">Membrane</keyword>
<accession>A0ABW6BSY5</accession>
<evidence type="ECO:0000313" key="3">
    <source>
        <dbReference type="Proteomes" id="UP001597641"/>
    </source>
</evidence>
<dbReference type="EMBL" id="JBHUOX010000004">
    <property type="protein sequence ID" value="MFD3000223.1"/>
    <property type="molecule type" value="Genomic_DNA"/>
</dbReference>
<gene>
    <name evidence="2" type="ORF">ACFS7Z_07610</name>
</gene>
<reference evidence="3" key="1">
    <citation type="journal article" date="2019" name="Int. J. Syst. Evol. Microbiol.">
        <title>The Global Catalogue of Microorganisms (GCM) 10K type strain sequencing project: providing services to taxonomists for standard genome sequencing and annotation.</title>
        <authorList>
            <consortium name="The Broad Institute Genomics Platform"/>
            <consortium name="The Broad Institute Genome Sequencing Center for Infectious Disease"/>
            <person name="Wu L."/>
            <person name="Ma J."/>
        </authorList>
    </citation>
    <scope>NUCLEOTIDE SEQUENCE [LARGE SCALE GENOMIC DNA]</scope>
    <source>
        <strain evidence="3">KCTC 23984</strain>
    </source>
</reference>
<feature type="transmembrane region" description="Helical" evidence="1">
    <location>
        <begin position="21"/>
        <end position="43"/>
    </location>
</feature>
<dbReference type="Proteomes" id="UP001597641">
    <property type="component" value="Unassembled WGS sequence"/>
</dbReference>
<proteinExistence type="predicted"/>
<keyword evidence="1" id="KW-1133">Transmembrane helix</keyword>
<dbReference type="RefSeq" id="WP_377482994.1">
    <property type="nucleotide sequence ID" value="NZ_JBHUOX010000004.1"/>
</dbReference>
<evidence type="ECO:0000256" key="1">
    <source>
        <dbReference type="SAM" id="Phobius"/>
    </source>
</evidence>
<organism evidence="2 3">
    <name type="scientific">Pontibacter toksunensis</name>
    <dbReference type="NCBI Taxonomy" id="1332631"/>
    <lineage>
        <taxon>Bacteria</taxon>
        <taxon>Pseudomonadati</taxon>
        <taxon>Bacteroidota</taxon>
        <taxon>Cytophagia</taxon>
        <taxon>Cytophagales</taxon>
        <taxon>Hymenobacteraceae</taxon>
        <taxon>Pontibacter</taxon>
    </lineage>
</organism>
<protein>
    <submittedName>
        <fullName evidence="2">Uncharacterized protein</fullName>
    </submittedName>
</protein>